<organism evidence="6">
    <name type="scientific">uncultured Rubrobacteraceae bacterium</name>
    <dbReference type="NCBI Taxonomy" id="349277"/>
    <lineage>
        <taxon>Bacteria</taxon>
        <taxon>Bacillati</taxon>
        <taxon>Actinomycetota</taxon>
        <taxon>Rubrobacteria</taxon>
        <taxon>Rubrobacterales</taxon>
        <taxon>Rubrobacteraceae</taxon>
        <taxon>environmental samples</taxon>
    </lineage>
</organism>
<evidence type="ECO:0000259" key="5">
    <source>
        <dbReference type="PROSITE" id="PS50405"/>
    </source>
</evidence>
<dbReference type="EMBL" id="CADCVE010000061">
    <property type="protein sequence ID" value="CAA9457882.1"/>
    <property type="molecule type" value="Genomic_DNA"/>
</dbReference>
<dbReference type="PROSITE" id="PS50404">
    <property type="entry name" value="GST_NTER"/>
    <property type="match status" value="1"/>
</dbReference>
<dbReference type="PROSITE" id="PS50405">
    <property type="entry name" value="GST_CTER"/>
    <property type="match status" value="1"/>
</dbReference>
<evidence type="ECO:0000259" key="4">
    <source>
        <dbReference type="PROSITE" id="PS50404"/>
    </source>
</evidence>
<dbReference type="SUPFAM" id="SSF52833">
    <property type="entry name" value="Thioredoxin-like"/>
    <property type="match status" value="1"/>
</dbReference>
<evidence type="ECO:0000256" key="1">
    <source>
        <dbReference type="ARBA" id="ARBA00012452"/>
    </source>
</evidence>
<dbReference type="InterPro" id="IPR036249">
    <property type="entry name" value="Thioredoxin-like_sf"/>
</dbReference>
<dbReference type="InterPro" id="IPR004045">
    <property type="entry name" value="Glutathione_S-Trfase_N"/>
</dbReference>
<dbReference type="Pfam" id="PF02798">
    <property type="entry name" value="GST_N"/>
    <property type="match status" value="1"/>
</dbReference>
<dbReference type="AlphaFoldDB" id="A0A6J4R5F9"/>
<sequence length="207" mass="22370">MKLYGHPGSTCTRKVLATLAEKGEEVEFVLVDLMGGEQKSLAHLARQPFGVVPVLEDGGFVLYESGAIVRYLDDRLPGARLVPADPRARAEMERWISVEHSYLAKPVSGILFQKVIAPMRGGRPDGAVVDEARAEAARVLDVVDAALAGRAYLAGDGFSLAEIGYLPVVESLFVAGEGELVASRENVAAWWDRVSGRPSWRRVIGKA</sequence>
<dbReference type="InterPro" id="IPR010987">
    <property type="entry name" value="Glutathione-S-Trfase_C-like"/>
</dbReference>
<evidence type="ECO:0000256" key="3">
    <source>
        <dbReference type="RuleBase" id="RU003494"/>
    </source>
</evidence>
<dbReference type="InterPro" id="IPR040079">
    <property type="entry name" value="Glutathione_S-Trfase"/>
</dbReference>
<dbReference type="PANTHER" id="PTHR43900:SF3">
    <property type="entry name" value="GLUTATHIONE S-TRANSFERASE RHO"/>
    <property type="match status" value="1"/>
</dbReference>
<protein>
    <recommendedName>
        <fullName evidence="1">glutathione transferase</fullName>
        <ecNumber evidence="1">2.5.1.18</ecNumber>
    </recommendedName>
</protein>
<evidence type="ECO:0000313" key="6">
    <source>
        <dbReference type="EMBL" id="CAA9457882.1"/>
    </source>
</evidence>
<dbReference type="GO" id="GO:0006749">
    <property type="term" value="P:glutathione metabolic process"/>
    <property type="evidence" value="ECO:0007669"/>
    <property type="project" value="TreeGrafter"/>
</dbReference>
<name>A0A6J4R5F9_9ACTN</name>
<gene>
    <name evidence="6" type="ORF">AVDCRST_MAG28-2659</name>
</gene>
<comment type="similarity">
    <text evidence="3">Belongs to the GST superfamily.</text>
</comment>
<feature type="domain" description="GST N-terminal" evidence="4">
    <location>
        <begin position="1"/>
        <end position="80"/>
    </location>
</feature>
<dbReference type="GO" id="GO:0043295">
    <property type="term" value="F:glutathione binding"/>
    <property type="evidence" value="ECO:0007669"/>
    <property type="project" value="TreeGrafter"/>
</dbReference>
<proteinExistence type="inferred from homology"/>
<evidence type="ECO:0000256" key="2">
    <source>
        <dbReference type="ARBA" id="ARBA00022679"/>
    </source>
</evidence>
<accession>A0A6J4R5F9</accession>
<dbReference type="Pfam" id="PF00043">
    <property type="entry name" value="GST_C"/>
    <property type="match status" value="1"/>
</dbReference>
<dbReference type="Gene3D" id="1.20.1050.10">
    <property type="match status" value="1"/>
</dbReference>
<dbReference type="GO" id="GO:0004364">
    <property type="term" value="F:glutathione transferase activity"/>
    <property type="evidence" value="ECO:0007669"/>
    <property type="project" value="UniProtKB-EC"/>
</dbReference>
<dbReference type="SFLD" id="SFLDG00358">
    <property type="entry name" value="Main_(cytGST)"/>
    <property type="match status" value="1"/>
</dbReference>
<dbReference type="EC" id="2.5.1.18" evidence="1"/>
<dbReference type="PANTHER" id="PTHR43900">
    <property type="entry name" value="GLUTATHIONE S-TRANSFERASE RHO"/>
    <property type="match status" value="1"/>
</dbReference>
<dbReference type="Gene3D" id="3.40.30.10">
    <property type="entry name" value="Glutaredoxin"/>
    <property type="match status" value="1"/>
</dbReference>
<dbReference type="InterPro" id="IPR004046">
    <property type="entry name" value="GST_C"/>
</dbReference>
<dbReference type="FunFam" id="3.40.30.10:FF:000016">
    <property type="entry name" value="Glutathione S-transferase F2"/>
    <property type="match status" value="1"/>
</dbReference>
<dbReference type="SUPFAM" id="SSF47616">
    <property type="entry name" value="GST C-terminal domain-like"/>
    <property type="match status" value="1"/>
</dbReference>
<dbReference type="CDD" id="cd03053">
    <property type="entry name" value="GST_N_Phi"/>
    <property type="match status" value="1"/>
</dbReference>
<reference evidence="6" key="1">
    <citation type="submission" date="2020-02" db="EMBL/GenBank/DDBJ databases">
        <authorList>
            <person name="Meier V. D."/>
        </authorList>
    </citation>
    <scope>NUCLEOTIDE SEQUENCE</scope>
    <source>
        <strain evidence="6">AVDCRST_MAG28</strain>
    </source>
</reference>
<dbReference type="FunFam" id="1.20.1050.10:FF:000004">
    <property type="entry name" value="Glutathione S-transferase F2"/>
    <property type="match status" value="1"/>
</dbReference>
<keyword evidence="2" id="KW-0808">Transferase</keyword>
<dbReference type="GO" id="GO:0005737">
    <property type="term" value="C:cytoplasm"/>
    <property type="evidence" value="ECO:0007669"/>
    <property type="project" value="TreeGrafter"/>
</dbReference>
<dbReference type="InterPro" id="IPR036282">
    <property type="entry name" value="Glutathione-S-Trfase_C_sf"/>
</dbReference>
<feature type="domain" description="GST C-terminal" evidence="5">
    <location>
        <begin position="85"/>
        <end position="207"/>
    </location>
</feature>
<dbReference type="SFLD" id="SFLDS00019">
    <property type="entry name" value="Glutathione_Transferase_(cytos"/>
    <property type="match status" value="1"/>
</dbReference>